<proteinExistence type="predicted"/>
<evidence type="ECO:0000313" key="1">
    <source>
        <dbReference type="EMBL" id="KAJ1942360.1"/>
    </source>
</evidence>
<protein>
    <submittedName>
        <fullName evidence="1">Uncharacterized protein</fullName>
    </submittedName>
</protein>
<evidence type="ECO:0000313" key="2">
    <source>
        <dbReference type="Proteomes" id="UP001150603"/>
    </source>
</evidence>
<accession>A0ACC1J8W2</accession>
<dbReference type="EMBL" id="JANBPW010001986">
    <property type="protein sequence ID" value="KAJ1942360.1"/>
    <property type="molecule type" value="Genomic_DNA"/>
</dbReference>
<keyword evidence="2" id="KW-1185">Reference proteome</keyword>
<reference evidence="1" key="1">
    <citation type="submission" date="2022-07" db="EMBL/GenBank/DDBJ databases">
        <title>Phylogenomic reconstructions and comparative analyses of Kickxellomycotina fungi.</title>
        <authorList>
            <person name="Reynolds N.K."/>
            <person name="Stajich J.E."/>
            <person name="Barry K."/>
            <person name="Grigoriev I.V."/>
            <person name="Crous P."/>
            <person name="Smith M.E."/>
        </authorList>
    </citation>
    <scope>NUCLEOTIDE SEQUENCE</scope>
    <source>
        <strain evidence="1">NRRL 5244</strain>
    </source>
</reference>
<name>A0ACC1J8W2_9FUNG</name>
<organism evidence="1 2">
    <name type="scientific">Linderina macrospora</name>
    <dbReference type="NCBI Taxonomy" id="4868"/>
    <lineage>
        <taxon>Eukaryota</taxon>
        <taxon>Fungi</taxon>
        <taxon>Fungi incertae sedis</taxon>
        <taxon>Zoopagomycota</taxon>
        <taxon>Kickxellomycotina</taxon>
        <taxon>Kickxellomycetes</taxon>
        <taxon>Kickxellales</taxon>
        <taxon>Kickxellaceae</taxon>
        <taxon>Linderina</taxon>
    </lineage>
</organism>
<gene>
    <name evidence="1" type="ORF">FBU59_003222</name>
</gene>
<feature type="non-terminal residue" evidence="1">
    <location>
        <position position="319"/>
    </location>
</feature>
<comment type="caution">
    <text evidence="1">The sequence shown here is derived from an EMBL/GenBank/DDBJ whole genome shotgun (WGS) entry which is preliminary data.</text>
</comment>
<sequence length="319" mass="35651">MFRKTVSQAVNRRRLSISSPLRTLGGYQQTFSYSSIPKRGLATVRPNDLLMDEQEQKETVDPFRQPATTLDPFHPKFATANTASNSDKQGMSHHGGTAHSDSCRHEEAKVDVSQQIRKFLKKTRQRARAGMKADELMVKCPSCSPGKPARLAYSAHLNTHTGSFVCTSCFEQGPWDKYVQLASRRTFKNTIPKRNAADPAPFYFAEDLLGKLQDNLVNHENIYNTLTGTEQGQLRLKPEALQEFGVALGYVNPGKKVLHKVGSLVHGTDHSVPCLVFPRTAYRTNRFIEDSELNGRRPASDKQPRHSAPLSSMLKDIAD</sequence>
<dbReference type="Proteomes" id="UP001150603">
    <property type="component" value="Unassembled WGS sequence"/>
</dbReference>